<dbReference type="AlphaFoldDB" id="A0A3N1LKJ4"/>
<organism evidence="8 9">
    <name type="scientific">Stella humosa</name>
    <dbReference type="NCBI Taxonomy" id="94"/>
    <lineage>
        <taxon>Bacteria</taxon>
        <taxon>Pseudomonadati</taxon>
        <taxon>Pseudomonadota</taxon>
        <taxon>Alphaproteobacteria</taxon>
        <taxon>Rhodospirillales</taxon>
        <taxon>Stellaceae</taxon>
        <taxon>Stella</taxon>
    </lineage>
</organism>
<evidence type="ECO:0000256" key="5">
    <source>
        <dbReference type="PIRSR" id="PIRSR015582-1"/>
    </source>
</evidence>
<evidence type="ECO:0000256" key="2">
    <source>
        <dbReference type="ARBA" id="ARBA00005568"/>
    </source>
</evidence>
<keyword evidence="4 6" id="KW-0460">Magnesium</keyword>
<dbReference type="GO" id="GO:0000287">
    <property type="term" value="F:magnesium ion binding"/>
    <property type="evidence" value="ECO:0007669"/>
    <property type="project" value="TreeGrafter"/>
</dbReference>
<keyword evidence="9" id="KW-1185">Reference proteome</keyword>
<dbReference type="InterPro" id="IPR040442">
    <property type="entry name" value="Pyrv_kinase-like_dom_sf"/>
</dbReference>
<dbReference type="InterPro" id="IPR011206">
    <property type="entry name" value="Citrate_lyase_beta/mcl1/mcl2"/>
</dbReference>
<dbReference type="Gene3D" id="3.20.20.60">
    <property type="entry name" value="Phosphoenolpyruvate-binding domains"/>
    <property type="match status" value="1"/>
</dbReference>
<feature type="binding site" evidence="6">
    <location>
        <position position="129"/>
    </location>
    <ligand>
        <name>Mg(2+)</name>
        <dbReference type="ChEBI" id="CHEBI:18420"/>
    </ligand>
</feature>
<dbReference type="GO" id="GO:0016829">
    <property type="term" value="F:lyase activity"/>
    <property type="evidence" value="ECO:0007669"/>
    <property type="project" value="UniProtKB-KW"/>
</dbReference>
<accession>A0A3N1LKJ4</accession>
<keyword evidence="8" id="KW-0456">Lyase</keyword>
<dbReference type="PIRSF" id="PIRSF015582">
    <property type="entry name" value="Cit_lyase_B"/>
    <property type="match status" value="1"/>
</dbReference>
<feature type="binding site" evidence="6">
    <location>
        <position position="156"/>
    </location>
    <ligand>
        <name>Mg(2+)</name>
        <dbReference type="ChEBI" id="CHEBI:18420"/>
    </ligand>
</feature>
<evidence type="ECO:0000256" key="4">
    <source>
        <dbReference type="ARBA" id="ARBA00022842"/>
    </source>
</evidence>
<evidence type="ECO:0000313" key="8">
    <source>
        <dbReference type="EMBL" id="ROP91259.1"/>
    </source>
</evidence>
<dbReference type="Pfam" id="PF03328">
    <property type="entry name" value="HpcH_HpaI"/>
    <property type="match status" value="1"/>
</dbReference>
<dbReference type="EMBL" id="RJKX01000014">
    <property type="protein sequence ID" value="ROP91259.1"/>
    <property type="molecule type" value="Genomic_DNA"/>
</dbReference>
<proteinExistence type="inferred from homology"/>
<reference evidence="8 9" key="1">
    <citation type="submission" date="2018-11" db="EMBL/GenBank/DDBJ databases">
        <title>Genomic Encyclopedia of Type Strains, Phase IV (KMG-IV): sequencing the most valuable type-strain genomes for metagenomic binning, comparative biology and taxonomic classification.</title>
        <authorList>
            <person name="Goeker M."/>
        </authorList>
    </citation>
    <scope>NUCLEOTIDE SEQUENCE [LARGE SCALE GENOMIC DNA]</scope>
    <source>
        <strain evidence="8 9">DSM 5900</strain>
    </source>
</reference>
<feature type="binding site" evidence="5">
    <location>
        <position position="129"/>
    </location>
    <ligand>
        <name>substrate</name>
    </ligand>
</feature>
<evidence type="ECO:0000256" key="3">
    <source>
        <dbReference type="ARBA" id="ARBA00022723"/>
    </source>
</evidence>
<dbReference type="GO" id="GO:0006107">
    <property type="term" value="P:oxaloacetate metabolic process"/>
    <property type="evidence" value="ECO:0007669"/>
    <property type="project" value="TreeGrafter"/>
</dbReference>
<dbReference type="SUPFAM" id="SSF51621">
    <property type="entry name" value="Phosphoenolpyruvate/pyruvate domain"/>
    <property type="match status" value="1"/>
</dbReference>
<dbReference type="RefSeq" id="WP_276330463.1">
    <property type="nucleotide sequence ID" value="NZ_RJKX01000014.1"/>
</dbReference>
<dbReference type="InterPro" id="IPR015813">
    <property type="entry name" value="Pyrv/PenolPyrv_kinase-like_dom"/>
</dbReference>
<dbReference type="InterPro" id="IPR005000">
    <property type="entry name" value="Aldolase/citrate-lyase_domain"/>
</dbReference>
<gene>
    <name evidence="8" type="ORF">EDC65_3124</name>
</gene>
<keyword evidence="3 6" id="KW-0479">Metal-binding</keyword>
<evidence type="ECO:0000313" key="9">
    <source>
        <dbReference type="Proteomes" id="UP000278222"/>
    </source>
</evidence>
<protein>
    <submittedName>
        <fullName evidence="8">Citrate lyase subunit beta/citryl-CoA lyase</fullName>
    </submittedName>
</protein>
<feature type="binding site" evidence="5">
    <location>
        <position position="71"/>
    </location>
    <ligand>
        <name>substrate</name>
    </ligand>
</feature>
<dbReference type="Proteomes" id="UP000278222">
    <property type="component" value="Unassembled WGS sequence"/>
</dbReference>
<dbReference type="PANTHER" id="PTHR32308">
    <property type="entry name" value="LYASE BETA SUBUNIT, PUTATIVE (AFU_ORTHOLOGUE AFUA_4G13030)-RELATED"/>
    <property type="match status" value="1"/>
</dbReference>
<comment type="caution">
    <text evidence="8">The sequence shown here is derived from an EMBL/GenBank/DDBJ whole genome shotgun (WGS) entry which is preliminary data.</text>
</comment>
<comment type="cofactor">
    <cofactor evidence="1">
        <name>Mg(2+)</name>
        <dbReference type="ChEBI" id="CHEBI:18420"/>
    </cofactor>
</comment>
<comment type="similarity">
    <text evidence="2">Belongs to the HpcH/HpaI aldolase family.</text>
</comment>
<evidence type="ECO:0000256" key="6">
    <source>
        <dbReference type="PIRSR" id="PIRSR015582-2"/>
    </source>
</evidence>
<dbReference type="PANTHER" id="PTHR32308:SF10">
    <property type="entry name" value="CITRATE LYASE SUBUNIT BETA"/>
    <property type="match status" value="1"/>
</dbReference>
<name>A0A3N1LKJ4_9PROT</name>
<evidence type="ECO:0000259" key="7">
    <source>
        <dbReference type="Pfam" id="PF03328"/>
    </source>
</evidence>
<feature type="domain" description="HpcH/HpaI aldolase/citrate lyase" evidence="7">
    <location>
        <begin position="10"/>
        <end position="224"/>
    </location>
</feature>
<sequence>MAAAPIRPRRSVLYMPAANARALEKAQTLDADGFIFDLEDAVAPDAKVAARDQLARALAGFDYRGRERVVRVNGLDTPWAADDLRMAARSGADAVLVPKVESAAALLAAEAALVDAGAPVGMALWAMMETPRAFLRADEIAGATPRLACLAMGTSDLAHELRALHTPDRIAFLPSLGLGLLAARAHGLAALDGVHLDLSDDAGFEAACRQALVLGFDGKTLIHPKTIAGANAVFSPDPARIAWAERVTAAHAAAEAAGKGVVLVDGKLIENLHVAEAQRLLALANAIGN</sequence>
<evidence type="ECO:0000256" key="1">
    <source>
        <dbReference type="ARBA" id="ARBA00001946"/>
    </source>
</evidence>